<evidence type="ECO:0000256" key="5">
    <source>
        <dbReference type="ARBA" id="ARBA00022801"/>
    </source>
</evidence>
<dbReference type="SMART" id="SM00793">
    <property type="entry name" value="AgrB"/>
    <property type="match status" value="1"/>
</dbReference>
<evidence type="ECO:0000313" key="10">
    <source>
        <dbReference type="Proteomes" id="UP000007488"/>
    </source>
</evidence>
<sequence length="185" mass="19517">MSNLLSSSLDLNEEKEEELTYGFELIFLAVIGTASILLAAYFLDTLLLTALTLLFGGGLRKLSGGAHAGSAFKCLAIGTVVYAFLGLSAKSLIAYNLAGSTLNLVILLLCLPVVAILAPVDCPAKPIHSRSFRRKLKSVSIAFVLVTSILVFLSQNIILGTSAALGIAYQTVTLLPLFNLRKGGS</sequence>
<dbReference type="InterPro" id="IPR006741">
    <property type="entry name" value="AgrB"/>
</dbReference>
<feature type="transmembrane region" description="Helical" evidence="8">
    <location>
        <begin position="93"/>
        <end position="118"/>
    </location>
</feature>
<proteinExistence type="predicted"/>
<name>F0T0I1_SYNGF</name>
<dbReference type="Pfam" id="PF04647">
    <property type="entry name" value="AgrB"/>
    <property type="match status" value="1"/>
</dbReference>
<keyword evidence="1" id="KW-1003">Cell membrane</keyword>
<dbReference type="RefSeq" id="WP_013623917.1">
    <property type="nucleotide sequence ID" value="NC_015172.1"/>
</dbReference>
<keyword evidence="7 8" id="KW-0472">Membrane</keyword>
<dbReference type="Proteomes" id="UP000007488">
    <property type="component" value="Chromosome"/>
</dbReference>
<evidence type="ECO:0000313" key="9">
    <source>
        <dbReference type="EMBL" id="ADY55046.1"/>
    </source>
</evidence>
<dbReference type="GO" id="GO:0008233">
    <property type="term" value="F:peptidase activity"/>
    <property type="evidence" value="ECO:0007669"/>
    <property type="project" value="UniProtKB-KW"/>
</dbReference>
<organism evidence="9 10">
    <name type="scientific">Syntrophobotulus glycolicus (strain DSM 8271 / FlGlyR)</name>
    <dbReference type="NCBI Taxonomy" id="645991"/>
    <lineage>
        <taxon>Bacteria</taxon>
        <taxon>Bacillati</taxon>
        <taxon>Bacillota</taxon>
        <taxon>Clostridia</taxon>
        <taxon>Eubacteriales</taxon>
        <taxon>Desulfitobacteriaceae</taxon>
        <taxon>Syntrophobotulus</taxon>
    </lineage>
</organism>
<gene>
    <name evidence="9" type="ordered locus">Sgly_0684</name>
</gene>
<feature type="transmembrane region" description="Helical" evidence="8">
    <location>
        <begin position="139"/>
        <end position="157"/>
    </location>
</feature>
<keyword evidence="10" id="KW-1185">Reference proteome</keyword>
<dbReference type="STRING" id="645991.Sgly_0684"/>
<dbReference type="EMBL" id="CP002547">
    <property type="protein sequence ID" value="ADY55046.1"/>
    <property type="molecule type" value="Genomic_DNA"/>
</dbReference>
<evidence type="ECO:0000256" key="4">
    <source>
        <dbReference type="ARBA" id="ARBA00022692"/>
    </source>
</evidence>
<dbReference type="AlphaFoldDB" id="F0T0I1"/>
<dbReference type="HOGENOM" id="CLU_098969_0_1_9"/>
<dbReference type="eggNOG" id="COG4512">
    <property type="taxonomic scope" value="Bacteria"/>
</dbReference>
<keyword evidence="4 8" id="KW-0812">Transmembrane</keyword>
<dbReference type="GO" id="GO:0016020">
    <property type="term" value="C:membrane"/>
    <property type="evidence" value="ECO:0007669"/>
    <property type="project" value="InterPro"/>
</dbReference>
<keyword evidence="2" id="KW-0673">Quorum sensing</keyword>
<evidence type="ECO:0000256" key="7">
    <source>
        <dbReference type="ARBA" id="ARBA00023136"/>
    </source>
</evidence>
<dbReference type="GO" id="GO:0009372">
    <property type="term" value="P:quorum sensing"/>
    <property type="evidence" value="ECO:0007669"/>
    <property type="project" value="UniProtKB-KW"/>
</dbReference>
<evidence type="ECO:0000256" key="8">
    <source>
        <dbReference type="SAM" id="Phobius"/>
    </source>
</evidence>
<evidence type="ECO:0000256" key="3">
    <source>
        <dbReference type="ARBA" id="ARBA00022670"/>
    </source>
</evidence>
<feature type="transmembrane region" description="Helical" evidence="8">
    <location>
        <begin position="68"/>
        <end position="87"/>
    </location>
</feature>
<accession>F0T0I1</accession>
<evidence type="ECO:0000256" key="2">
    <source>
        <dbReference type="ARBA" id="ARBA00022654"/>
    </source>
</evidence>
<dbReference type="KEGG" id="sgy:Sgly_0684"/>
<protein>
    <submittedName>
        <fullName evidence="9">Accessory gene regulator B</fullName>
    </submittedName>
</protein>
<dbReference type="GO" id="GO:0006508">
    <property type="term" value="P:proteolysis"/>
    <property type="evidence" value="ECO:0007669"/>
    <property type="project" value="UniProtKB-KW"/>
</dbReference>
<keyword evidence="5" id="KW-0378">Hydrolase</keyword>
<feature type="transmembrane region" description="Helical" evidence="8">
    <location>
        <begin position="25"/>
        <end position="56"/>
    </location>
</feature>
<evidence type="ECO:0000256" key="1">
    <source>
        <dbReference type="ARBA" id="ARBA00022475"/>
    </source>
</evidence>
<reference evidence="9 10" key="1">
    <citation type="journal article" date="2011" name="Stand. Genomic Sci.">
        <title>Complete genome sequence of Syntrophobotulus glycolicus type strain (FlGlyR).</title>
        <authorList>
            <person name="Han C."/>
            <person name="Mwirichia R."/>
            <person name="Chertkov O."/>
            <person name="Held B."/>
            <person name="Lapidus A."/>
            <person name="Nolan M."/>
            <person name="Lucas S."/>
            <person name="Hammon N."/>
            <person name="Deshpande S."/>
            <person name="Cheng J.F."/>
            <person name="Tapia R."/>
            <person name="Goodwin L."/>
            <person name="Pitluck S."/>
            <person name="Huntemann M."/>
            <person name="Liolios K."/>
            <person name="Ivanova N."/>
            <person name="Pagani I."/>
            <person name="Mavromatis K."/>
            <person name="Ovchinikova G."/>
            <person name="Pati A."/>
            <person name="Chen A."/>
            <person name="Palaniappan K."/>
            <person name="Land M."/>
            <person name="Hauser L."/>
            <person name="Brambilla E.M."/>
            <person name="Rohde M."/>
            <person name="Spring S."/>
            <person name="Sikorski J."/>
            <person name="Goker M."/>
            <person name="Woyke T."/>
            <person name="Bristow J."/>
            <person name="Eisen J.A."/>
            <person name="Markowitz V."/>
            <person name="Hugenholtz P."/>
            <person name="Kyrpides N.C."/>
            <person name="Klenk H.P."/>
            <person name="Detter J.C."/>
        </authorList>
    </citation>
    <scope>NUCLEOTIDE SEQUENCE [LARGE SCALE GENOMIC DNA]</scope>
    <source>
        <strain evidence="10">DSM 8271 / FlGlyR</strain>
    </source>
</reference>
<keyword evidence="6 8" id="KW-1133">Transmembrane helix</keyword>
<keyword evidence="3" id="KW-0645">Protease</keyword>
<evidence type="ECO:0000256" key="6">
    <source>
        <dbReference type="ARBA" id="ARBA00022989"/>
    </source>
</evidence>
<reference evidence="10" key="2">
    <citation type="submission" date="2011-02" db="EMBL/GenBank/DDBJ databases">
        <title>The complete genome of Syntrophobotulus glycolicus DSM 8271.</title>
        <authorList>
            <person name="Lucas S."/>
            <person name="Copeland A."/>
            <person name="Lapidus A."/>
            <person name="Bruce D."/>
            <person name="Goodwin L."/>
            <person name="Pitluck S."/>
            <person name="Kyrpides N."/>
            <person name="Mavromatis K."/>
            <person name="Pagani I."/>
            <person name="Ivanova N."/>
            <person name="Mikhailova N."/>
            <person name="Chertkov O."/>
            <person name="Held B."/>
            <person name="Detter J.C."/>
            <person name="Tapia R."/>
            <person name="Han C."/>
            <person name="Land M."/>
            <person name="Hauser L."/>
            <person name="Markowitz V."/>
            <person name="Cheng J.-F."/>
            <person name="Hugenholtz P."/>
            <person name="Woyke T."/>
            <person name="Wu D."/>
            <person name="Spring S."/>
            <person name="Schroeder M."/>
            <person name="Brambilla E."/>
            <person name="Klenk H.-P."/>
            <person name="Eisen J.A."/>
        </authorList>
    </citation>
    <scope>NUCLEOTIDE SEQUENCE [LARGE SCALE GENOMIC DNA]</scope>
    <source>
        <strain evidence="10">DSM 8271 / FlGlyR</strain>
    </source>
</reference>